<evidence type="ECO:0000259" key="1">
    <source>
        <dbReference type="PROSITE" id="PS51677"/>
    </source>
</evidence>
<name>A0A9D1Q1Y6_9FIRM</name>
<organism evidence="2 3">
    <name type="scientific">Candidatus Protoclostridium stercorigallinarum</name>
    <dbReference type="NCBI Taxonomy" id="2838741"/>
    <lineage>
        <taxon>Bacteria</taxon>
        <taxon>Bacillati</taxon>
        <taxon>Bacillota</taxon>
        <taxon>Clostridia</taxon>
        <taxon>Candidatus Protoclostridium</taxon>
    </lineage>
</organism>
<reference evidence="2" key="2">
    <citation type="submission" date="2021-04" db="EMBL/GenBank/DDBJ databases">
        <authorList>
            <person name="Gilroy R."/>
        </authorList>
    </citation>
    <scope>NUCLEOTIDE SEQUENCE</scope>
    <source>
        <strain evidence="2">12435</strain>
    </source>
</reference>
<dbReference type="SUPFAM" id="SSF88713">
    <property type="entry name" value="Glycoside hydrolase/deacetylase"/>
    <property type="match status" value="1"/>
</dbReference>
<comment type="caution">
    <text evidence="2">The sequence shown here is derived from an EMBL/GenBank/DDBJ whole genome shotgun (WGS) entry which is preliminary data.</text>
</comment>
<sequence length="233" mass="24803">MIKRTKLAVHVLTGVVCILVCGGIFAVWAASPDSYPVSTDPRAVYSGTSETSAALMFNVYSGEEYIPDILDTLNKAGAGATFFIGGCWAEKHGDLLREIVESGYEIGSHGYLHRDHSEMDVAGNLEEMRAAHRMISAVSGVEPKLFAPPSGAYSTATLDAAEEMGYVTVLWSKDTIDWRDHDAELITERAVKDVAAGDMILMHPTADTAKALPGILAGLENAGVSPGCVSEVL</sequence>
<dbReference type="PROSITE" id="PS51677">
    <property type="entry name" value="NODB"/>
    <property type="match status" value="1"/>
</dbReference>
<dbReference type="InterPro" id="IPR050248">
    <property type="entry name" value="Polysacc_deacetylase_ArnD"/>
</dbReference>
<reference evidence="2" key="1">
    <citation type="journal article" date="2021" name="PeerJ">
        <title>Extensive microbial diversity within the chicken gut microbiome revealed by metagenomics and culture.</title>
        <authorList>
            <person name="Gilroy R."/>
            <person name="Ravi A."/>
            <person name="Getino M."/>
            <person name="Pursley I."/>
            <person name="Horton D.L."/>
            <person name="Alikhan N.F."/>
            <person name="Baker D."/>
            <person name="Gharbi K."/>
            <person name="Hall N."/>
            <person name="Watson M."/>
            <person name="Adriaenssens E.M."/>
            <person name="Foster-Nyarko E."/>
            <person name="Jarju S."/>
            <person name="Secka A."/>
            <person name="Antonio M."/>
            <person name="Oren A."/>
            <person name="Chaudhuri R.R."/>
            <person name="La Ragione R."/>
            <person name="Hildebrand F."/>
            <person name="Pallen M.J."/>
        </authorList>
    </citation>
    <scope>NUCLEOTIDE SEQUENCE</scope>
    <source>
        <strain evidence="2">12435</strain>
    </source>
</reference>
<dbReference type="InterPro" id="IPR011330">
    <property type="entry name" value="Glyco_hydro/deAcase_b/a-brl"/>
</dbReference>
<dbReference type="PANTHER" id="PTHR10587">
    <property type="entry name" value="GLYCOSYL TRANSFERASE-RELATED"/>
    <property type="match status" value="1"/>
</dbReference>
<proteinExistence type="predicted"/>
<accession>A0A9D1Q1Y6</accession>
<evidence type="ECO:0000313" key="2">
    <source>
        <dbReference type="EMBL" id="HIW02819.1"/>
    </source>
</evidence>
<protein>
    <submittedName>
        <fullName evidence="2">Polysaccharide deacetylase family protein</fullName>
    </submittedName>
</protein>
<dbReference type="Pfam" id="PF01522">
    <property type="entry name" value="Polysacc_deac_1"/>
    <property type="match status" value="1"/>
</dbReference>
<dbReference type="GO" id="GO:0016810">
    <property type="term" value="F:hydrolase activity, acting on carbon-nitrogen (but not peptide) bonds"/>
    <property type="evidence" value="ECO:0007669"/>
    <property type="project" value="InterPro"/>
</dbReference>
<dbReference type="PANTHER" id="PTHR10587:SF128">
    <property type="entry name" value="POLYSACCHARIDE DEACETYLASE PDAB-RELATED"/>
    <property type="match status" value="1"/>
</dbReference>
<dbReference type="Proteomes" id="UP000823990">
    <property type="component" value="Unassembled WGS sequence"/>
</dbReference>
<dbReference type="InterPro" id="IPR002509">
    <property type="entry name" value="NODB_dom"/>
</dbReference>
<feature type="domain" description="NodB homology" evidence="1">
    <location>
        <begin position="51"/>
        <end position="227"/>
    </location>
</feature>
<gene>
    <name evidence="2" type="ORF">H9892_05720</name>
</gene>
<dbReference type="Gene3D" id="3.20.20.370">
    <property type="entry name" value="Glycoside hydrolase/deacetylase"/>
    <property type="match status" value="1"/>
</dbReference>
<dbReference type="GO" id="GO:0016020">
    <property type="term" value="C:membrane"/>
    <property type="evidence" value="ECO:0007669"/>
    <property type="project" value="TreeGrafter"/>
</dbReference>
<evidence type="ECO:0000313" key="3">
    <source>
        <dbReference type="Proteomes" id="UP000823990"/>
    </source>
</evidence>
<dbReference type="GO" id="GO:0005975">
    <property type="term" value="P:carbohydrate metabolic process"/>
    <property type="evidence" value="ECO:0007669"/>
    <property type="project" value="InterPro"/>
</dbReference>
<dbReference type="AlphaFoldDB" id="A0A9D1Q1Y6"/>
<dbReference type="EMBL" id="DXHS01000090">
    <property type="protein sequence ID" value="HIW02819.1"/>
    <property type="molecule type" value="Genomic_DNA"/>
</dbReference>